<dbReference type="InterPro" id="IPR032876">
    <property type="entry name" value="J_dom"/>
</dbReference>
<dbReference type="PANTHER" id="PTHR36251">
    <property type="entry name" value="FELS-1 PROPHAGE HOST SPECIFICITY PROTEIN-RELATED"/>
    <property type="match status" value="1"/>
</dbReference>
<dbReference type="InterPro" id="IPR053171">
    <property type="entry name" value="Viral_Tip_Attach_Protein"/>
</dbReference>
<keyword evidence="3" id="KW-1185">Reference proteome</keyword>
<dbReference type="PROSITE" id="PS50853">
    <property type="entry name" value="FN3"/>
    <property type="match status" value="1"/>
</dbReference>
<dbReference type="PANTHER" id="PTHR36251:SF2">
    <property type="entry name" value="GIFSY-2 PROPHAGE HOST SPECIFICITY PROTEIN J, PHAGE LAMBDA"/>
    <property type="match status" value="1"/>
</dbReference>
<reference evidence="2" key="1">
    <citation type="submission" date="2022-06" db="EMBL/GenBank/DDBJ databases">
        <title>Complete genome sequence and characterization of Cupriavidus gilardii QJ1 isolated from contaminating cells.</title>
        <authorList>
            <person name="Qi J."/>
        </authorList>
    </citation>
    <scope>NUCLEOTIDE SEQUENCE</scope>
    <source>
        <strain evidence="2">QJ1</strain>
    </source>
</reference>
<accession>A0ABY4VRJ1</accession>
<evidence type="ECO:0000313" key="2">
    <source>
        <dbReference type="EMBL" id="USE78897.1"/>
    </source>
</evidence>
<organism evidence="2 3">
    <name type="scientific">Cupriavidus gilardii</name>
    <dbReference type="NCBI Taxonomy" id="82541"/>
    <lineage>
        <taxon>Bacteria</taxon>
        <taxon>Pseudomonadati</taxon>
        <taxon>Pseudomonadota</taxon>
        <taxon>Betaproteobacteria</taxon>
        <taxon>Burkholderiales</taxon>
        <taxon>Burkholderiaceae</taxon>
        <taxon>Cupriavidus</taxon>
    </lineage>
</organism>
<gene>
    <name evidence="2" type="ORF">NDR89_19880</name>
</gene>
<dbReference type="EMBL" id="CP098736">
    <property type="protein sequence ID" value="USE78897.1"/>
    <property type="molecule type" value="Genomic_DNA"/>
</dbReference>
<sequence length="1057" mass="113985">MRADIIGYGGGGKGGGGGRAPVESPDSLNSIAYARVLDLISEGEIRGLVNGLQSVYLNETPLMNPDGSFNFQNVSVDYRLGTQDQEYIPGFPAAESETAVGVTLTSSTSWTRSVNNTELSAVRIRLSVPALSKTNTTNGDITGYKIEYAIDLATDGGSFQQVMSSAFDGKTTNKYERSHRIDLPPATTGWTVRVRRITPNANSGTIADTTIVESITEIIDAKLRYPNSAIVGIQIDARQFNSVPTRAYDIYGRVIRVPSNYDPESRTYTGTWDGTFKVAWTNNPAWVFYDLVLNPRYGLGDRINAAMVDKWSLYQIGQYCDEMVPDGKGGQEPRFTCNLYLQTRAEAYKVLQDIASIFRGMSYWAAGNVIAVADMPKDPVYTFTAANVVDGKFRYAGTARKARKTVALVSWNDPSDFGRAKVEYVPDEEGIARYGVRETEVTAIGCTSQGQAQRLGQWILLTSRYETETVSFSVGMDHALVQPGSIVRIADPSRAGRRIGGRIRSASGNSVTLDKADQVAVGDTLIVTLPSGVAQSRTIGAVDGNTVTVTGAWSEPLKPQSVWAVESADLKTQLFRIISIAEGDGINADITALQYEPQKFGAVDHGTRIDPRPITVIPPSVQPPATNVALSTYSTIDQGIAVTTMVISWTPADKAIAYEVEWRRDNSEWVRAGRTGSQSLEVRGIYAGTYVARVRAINALDVPSIPAYSPETVLQGKTSPPPAVTSLVATGLIFAIRLDWGFPTGPLDVERTEIWYSQTNSREDAIKMADFAYPQNSHTIMGLAAGATLYFWARLIDKSGNVGPWYPNTNNGVAGQASSDATEILDYLAGQIGETQLAQDLISKIDRIDPPFAGSIDDYAGDSGVFAGIVSVQSLMQEADMALAAQQTTLQATLDGNTAQVQTTAQALVALDGKISASYTIKVGVTQDGKYYGAGMAIGIDNESGVVQSQVLFQSDRFALLNLVNGQISTPFVIQNGQTFINQAFIGNASIGSAKFADWLESDAVNSLGQRVLRMNFRSGAIEFNGTGLGRITQNSEAIRVFDTAGAKRVQLGNLDV</sequence>
<dbReference type="InterPro" id="IPR055385">
    <property type="entry name" value="GpJ_HDII-ins2"/>
</dbReference>
<dbReference type="CDD" id="cd00063">
    <property type="entry name" value="FN3"/>
    <property type="match status" value="1"/>
</dbReference>
<dbReference type="Pfam" id="PF09327">
    <property type="entry name" value="Phage_Tail_Tip"/>
    <property type="match status" value="1"/>
</dbReference>
<dbReference type="InterPro" id="IPR013783">
    <property type="entry name" value="Ig-like_fold"/>
</dbReference>
<dbReference type="InterPro" id="IPR036116">
    <property type="entry name" value="FN3_sf"/>
</dbReference>
<dbReference type="SUPFAM" id="SSF49265">
    <property type="entry name" value="Fibronectin type III"/>
    <property type="match status" value="1"/>
</dbReference>
<dbReference type="Proteomes" id="UP001056648">
    <property type="component" value="Chromosome 2"/>
</dbReference>
<dbReference type="InterPro" id="IPR015406">
    <property type="entry name" value="GpJ_CSF"/>
</dbReference>
<protein>
    <submittedName>
        <fullName evidence="2">Host specificity protein J</fullName>
    </submittedName>
</protein>
<proteinExistence type="predicted"/>
<dbReference type="Gene3D" id="2.60.40.10">
    <property type="entry name" value="Immunoglobulins"/>
    <property type="match status" value="1"/>
</dbReference>
<evidence type="ECO:0000259" key="1">
    <source>
        <dbReference type="PROSITE" id="PS50853"/>
    </source>
</evidence>
<evidence type="ECO:0000313" key="3">
    <source>
        <dbReference type="Proteomes" id="UP001056648"/>
    </source>
</evidence>
<dbReference type="Pfam" id="PF13550">
    <property type="entry name" value="Phage-tail_3"/>
    <property type="match status" value="1"/>
</dbReference>
<dbReference type="RefSeq" id="WP_252252634.1">
    <property type="nucleotide sequence ID" value="NZ_CP098736.1"/>
</dbReference>
<name>A0ABY4VRJ1_9BURK</name>
<dbReference type="Pfam" id="PF24801">
    <property type="entry name" value="FNIII-A_GpJ"/>
    <property type="match status" value="1"/>
</dbReference>
<dbReference type="InterPro" id="IPR003961">
    <property type="entry name" value="FN3_dom"/>
</dbReference>
<feature type="domain" description="Fibronectin type-III" evidence="1">
    <location>
        <begin position="720"/>
        <end position="817"/>
    </location>
</feature>